<sequence length="98" mass="10473">MVVIGAAVRVTTGRIMIERSQFISAFEEFVAGIGPDRSITALQPGDNLFDAGVLDSFTVVRVIVFLEELLGRPVDLDDAGIDSFATMDSIYGTFVATG</sequence>
<gene>
    <name evidence="1" type="ORF">CLV70_10455</name>
</gene>
<dbReference type="SUPFAM" id="SSF47336">
    <property type="entry name" value="ACP-like"/>
    <property type="match status" value="1"/>
</dbReference>
<name>A0A2T0SB06_9ACTN</name>
<dbReference type="AlphaFoldDB" id="A0A2T0SB06"/>
<evidence type="ECO:0000313" key="1">
    <source>
        <dbReference type="EMBL" id="PRY30503.1"/>
    </source>
</evidence>
<dbReference type="OrthoDB" id="3396741at2"/>
<organism evidence="1 2">
    <name type="scientific">Pseudosporangium ferrugineum</name>
    <dbReference type="NCBI Taxonomy" id="439699"/>
    <lineage>
        <taxon>Bacteria</taxon>
        <taxon>Bacillati</taxon>
        <taxon>Actinomycetota</taxon>
        <taxon>Actinomycetes</taxon>
        <taxon>Micromonosporales</taxon>
        <taxon>Micromonosporaceae</taxon>
        <taxon>Pseudosporangium</taxon>
    </lineage>
</organism>
<dbReference type="Gene3D" id="1.10.1200.10">
    <property type="entry name" value="ACP-like"/>
    <property type="match status" value="1"/>
</dbReference>
<keyword evidence="2" id="KW-1185">Reference proteome</keyword>
<dbReference type="RefSeq" id="WP_106126148.1">
    <property type="nucleotide sequence ID" value="NZ_PVZG01000004.1"/>
</dbReference>
<dbReference type="InterPro" id="IPR036736">
    <property type="entry name" value="ACP-like_sf"/>
</dbReference>
<dbReference type="Proteomes" id="UP000239209">
    <property type="component" value="Unassembled WGS sequence"/>
</dbReference>
<dbReference type="EMBL" id="PVZG01000004">
    <property type="protein sequence ID" value="PRY30503.1"/>
    <property type="molecule type" value="Genomic_DNA"/>
</dbReference>
<comment type="caution">
    <text evidence="1">The sequence shown here is derived from an EMBL/GenBank/DDBJ whole genome shotgun (WGS) entry which is preliminary data.</text>
</comment>
<accession>A0A2T0SB06</accession>
<proteinExistence type="predicted"/>
<protein>
    <submittedName>
        <fullName evidence="1">Acyl carrier protein</fullName>
    </submittedName>
</protein>
<reference evidence="1 2" key="1">
    <citation type="submission" date="2018-03" db="EMBL/GenBank/DDBJ databases">
        <title>Genomic Encyclopedia of Archaeal and Bacterial Type Strains, Phase II (KMG-II): from individual species to whole genera.</title>
        <authorList>
            <person name="Goeker M."/>
        </authorList>
    </citation>
    <scope>NUCLEOTIDE SEQUENCE [LARGE SCALE GENOMIC DNA]</scope>
    <source>
        <strain evidence="1 2">DSM 45348</strain>
    </source>
</reference>
<evidence type="ECO:0000313" key="2">
    <source>
        <dbReference type="Proteomes" id="UP000239209"/>
    </source>
</evidence>